<name>A0AAV3SEU2_HALDO</name>
<dbReference type="NCBIfam" id="TIGR00259">
    <property type="entry name" value="thylakoid_BtpA"/>
    <property type="match status" value="1"/>
</dbReference>
<dbReference type="PANTHER" id="PTHR21381">
    <property type="entry name" value="ZGC:162297"/>
    <property type="match status" value="1"/>
</dbReference>
<sequence>MGYMDVFSTETPIIGMVHLPPLPGAPGFDGDRNAIRDRLSQDAHALEAGGVDGIMLENFGDTPFYPDRVPRHVVADIAALTETLSDQVSIPFGVNILRNDVQSALGIAAATGGAFVRVNVHTGARLTDQGIVEGMAHETLRLRDRLDANVAVLADIDVKHSAPLAERTLEETFGDLVERGGADGVVVSGTGTGAAVDTTVLDRVVECRDDHGFDVPVLLGSGVTAETAPGLLSVADGAIVGTALKRNGETTAPVDEGAVERLVASVP</sequence>
<organism evidence="2 3">
    <name type="scientific">Halococcus dombrowskii</name>
    <dbReference type="NCBI Taxonomy" id="179637"/>
    <lineage>
        <taxon>Archaea</taxon>
        <taxon>Methanobacteriati</taxon>
        <taxon>Methanobacteriota</taxon>
        <taxon>Stenosarchaea group</taxon>
        <taxon>Halobacteria</taxon>
        <taxon>Halobacteriales</taxon>
        <taxon>Halococcaceae</taxon>
        <taxon>Halococcus</taxon>
    </lineage>
</organism>
<dbReference type="InterPro" id="IPR013785">
    <property type="entry name" value="Aldolase_TIM"/>
</dbReference>
<dbReference type="PANTHER" id="PTHR21381:SF3">
    <property type="entry name" value="SGC REGION PROTEIN SGCQ-RELATED"/>
    <property type="match status" value="1"/>
</dbReference>
<dbReference type="AlphaFoldDB" id="A0AAV3SEU2"/>
<evidence type="ECO:0000313" key="2">
    <source>
        <dbReference type="EMBL" id="GAA0455308.1"/>
    </source>
</evidence>
<reference evidence="2" key="2">
    <citation type="submission" date="2023-12" db="EMBL/GenBank/DDBJ databases">
        <authorList>
            <person name="Sun Q."/>
            <person name="Inoue M."/>
        </authorList>
    </citation>
    <scope>NUCLEOTIDE SEQUENCE</scope>
    <source>
        <strain evidence="2">JCM 12289</strain>
    </source>
</reference>
<gene>
    <name evidence="2" type="ORF">GCM10008985_08920</name>
</gene>
<dbReference type="Gene3D" id="3.20.20.70">
    <property type="entry name" value="Aldolase class I"/>
    <property type="match status" value="1"/>
</dbReference>
<dbReference type="Proteomes" id="UP001500962">
    <property type="component" value="Unassembled WGS sequence"/>
</dbReference>
<dbReference type="EMBL" id="BAAADN010000017">
    <property type="protein sequence ID" value="GAA0455308.1"/>
    <property type="molecule type" value="Genomic_DNA"/>
</dbReference>
<evidence type="ECO:0000256" key="1">
    <source>
        <dbReference type="ARBA" id="ARBA00006007"/>
    </source>
</evidence>
<dbReference type="InterPro" id="IPR005137">
    <property type="entry name" value="BtpA"/>
</dbReference>
<comment type="similarity">
    <text evidence="1">Belongs to the BtpA family.</text>
</comment>
<dbReference type="Pfam" id="PF03437">
    <property type="entry name" value="BtpA"/>
    <property type="match status" value="1"/>
</dbReference>
<comment type="caution">
    <text evidence="2">The sequence shown here is derived from an EMBL/GenBank/DDBJ whole genome shotgun (WGS) entry which is preliminary data.</text>
</comment>
<evidence type="ECO:0000313" key="3">
    <source>
        <dbReference type="Proteomes" id="UP001500962"/>
    </source>
</evidence>
<dbReference type="SUPFAM" id="SSF51366">
    <property type="entry name" value="Ribulose-phoshate binding barrel"/>
    <property type="match status" value="1"/>
</dbReference>
<protein>
    <submittedName>
        <fullName evidence="2">BtpA/SgcQ family protein</fullName>
    </submittedName>
</protein>
<reference evidence="2" key="1">
    <citation type="journal article" date="2014" name="Int. J. Syst. Evol. Microbiol.">
        <title>Complete genome sequence of Corynebacterium casei LMG S-19264T (=DSM 44701T), isolated from a smear-ripened cheese.</title>
        <authorList>
            <consortium name="US DOE Joint Genome Institute (JGI-PGF)"/>
            <person name="Walter F."/>
            <person name="Albersmeier A."/>
            <person name="Kalinowski J."/>
            <person name="Ruckert C."/>
        </authorList>
    </citation>
    <scope>NUCLEOTIDE SEQUENCE</scope>
    <source>
        <strain evidence="2">JCM 12289</strain>
    </source>
</reference>
<proteinExistence type="inferred from homology"/>
<dbReference type="PIRSF" id="PIRSF005956">
    <property type="entry name" value="BtpA"/>
    <property type="match status" value="1"/>
</dbReference>
<accession>A0AAV3SEU2</accession>
<dbReference type="InterPro" id="IPR011060">
    <property type="entry name" value="RibuloseP-bd_barrel"/>
</dbReference>